<dbReference type="CDD" id="cd11304">
    <property type="entry name" value="Cadherin_repeat"/>
    <property type="match status" value="5"/>
</dbReference>
<dbReference type="GO" id="GO:0007156">
    <property type="term" value="P:homophilic cell adhesion via plasma membrane adhesion molecules"/>
    <property type="evidence" value="ECO:0007669"/>
    <property type="project" value="InterPro"/>
</dbReference>
<name>A0AAV4BPD2_9GAST</name>
<comment type="subcellular location">
    <subcellularLocation>
        <location evidence="1">Membrane</location>
    </subcellularLocation>
</comment>
<evidence type="ECO:0000256" key="1">
    <source>
        <dbReference type="ARBA" id="ARBA00004370"/>
    </source>
</evidence>
<keyword evidence="6 9" id="KW-1133">Transmembrane helix</keyword>
<keyword evidence="12" id="KW-1185">Reference proteome</keyword>
<comment type="caution">
    <text evidence="11">The sequence shown here is derived from an EMBL/GenBank/DDBJ whole genome shotgun (WGS) entry which is preliminary data.</text>
</comment>
<reference evidence="11 12" key="1">
    <citation type="journal article" date="2021" name="Elife">
        <title>Chloroplast acquisition without the gene transfer in kleptoplastic sea slugs, Plakobranchus ocellatus.</title>
        <authorList>
            <person name="Maeda T."/>
            <person name="Takahashi S."/>
            <person name="Yoshida T."/>
            <person name="Shimamura S."/>
            <person name="Takaki Y."/>
            <person name="Nagai Y."/>
            <person name="Toyoda A."/>
            <person name="Suzuki Y."/>
            <person name="Arimoto A."/>
            <person name="Ishii H."/>
            <person name="Satoh N."/>
            <person name="Nishiyama T."/>
            <person name="Hasebe M."/>
            <person name="Maruyama T."/>
            <person name="Minagawa J."/>
            <person name="Obokata J."/>
            <person name="Shigenobu S."/>
        </authorList>
    </citation>
    <scope>NUCLEOTIDE SEQUENCE [LARGE SCALE GENOMIC DNA]</scope>
</reference>
<dbReference type="PANTHER" id="PTHR24025">
    <property type="entry name" value="DESMOGLEIN FAMILY MEMBER"/>
    <property type="match status" value="1"/>
</dbReference>
<feature type="domain" description="Cadherin" evidence="10">
    <location>
        <begin position="820"/>
        <end position="923"/>
    </location>
</feature>
<feature type="domain" description="Cadherin" evidence="10">
    <location>
        <begin position="386"/>
        <end position="493"/>
    </location>
</feature>
<dbReference type="Proteomes" id="UP000735302">
    <property type="component" value="Unassembled WGS sequence"/>
</dbReference>
<feature type="domain" description="Cadherin" evidence="10">
    <location>
        <begin position="502"/>
        <end position="603"/>
    </location>
</feature>
<dbReference type="PANTHER" id="PTHR24025:SF23">
    <property type="entry name" value="NEURAL-CADHERIN"/>
    <property type="match status" value="1"/>
</dbReference>
<dbReference type="AlphaFoldDB" id="A0AAV4BPD2"/>
<feature type="domain" description="Cadherin" evidence="10">
    <location>
        <begin position="998"/>
        <end position="1088"/>
    </location>
</feature>
<evidence type="ECO:0000256" key="5">
    <source>
        <dbReference type="ARBA" id="ARBA00022889"/>
    </source>
</evidence>
<dbReference type="GO" id="GO:0005509">
    <property type="term" value="F:calcium ion binding"/>
    <property type="evidence" value="ECO:0007669"/>
    <property type="project" value="UniProtKB-UniRule"/>
</dbReference>
<dbReference type="GO" id="GO:0016020">
    <property type="term" value="C:membrane"/>
    <property type="evidence" value="ECO:0007669"/>
    <property type="project" value="UniProtKB-SubCell"/>
</dbReference>
<evidence type="ECO:0000259" key="10">
    <source>
        <dbReference type="PROSITE" id="PS50268"/>
    </source>
</evidence>
<feature type="domain" description="Cadherin" evidence="10">
    <location>
        <begin position="708"/>
        <end position="819"/>
    </location>
</feature>
<evidence type="ECO:0000313" key="11">
    <source>
        <dbReference type="EMBL" id="GFO20973.1"/>
    </source>
</evidence>
<evidence type="ECO:0000256" key="9">
    <source>
        <dbReference type="SAM" id="Phobius"/>
    </source>
</evidence>
<proteinExistence type="predicted"/>
<dbReference type="Gene3D" id="2.60.40.60">
    <property type="entry name" value="Cadherins"/>
    <property type="match status" value="7"/>
</dbReference>
<keyword evidence="2 9" id="KW-0812">Transmembrane</keyword>
<dbReference type="PRINTS" id="PR00205">
    <property type="entry name" value="CADHERIN"/>
</dbReference>
<keyword evidence="7 9" id="KW-0472">Membrane</keyword>
<evidence type="ECO:0000256" key="8">
    <source>
        <dbReference type="PROSITE-ProRule" id="PRU00043"/>
    </source>
</evidence>
<evidence type="ECO:0000256" key="6">
    <source>
        <dbReference type="ARBA" id="ARBA00022989"/>
    </source>
</evidence>
<feature type="transmembrane region" description="Helical" evidence="9">
    <location>
        <begin position="1111"/>
        <end position="1133"/>
    </location>
</feature>
<dbReference type="PROSITE" id="PS50268">
    <property type="entry name" value="CADHERIN_2"/>
    <property type="match status" value="6"/>
</dbReference>
<protein>
    <submittedName>
        <fullName evidence="11">Protocadherin fat 1</fullName>
    </submittedName>
</protein>
<organism evidence="11 12">
    <name type="scientific">Plakobranchus ocellatus</name>
    <dbReference type="NCBI Taxonomy" id="259542"/>
    <lineage>
        <taxon>Eukaryota</taxon>
        <taxon>Metazoa</taxon>
        <taxon>Spiralia</taxon>
        <taxon>Lophotrochozoa</taxon>
        <taxon>Mollusca</taxon>
        <taxon>Gastropoda</taxon>
        <taxon>Heterobranchia</taxon>
        <taxon>Euthyneura</taxon>
        <taxon>Panpulmonata</taxon>
        <taxon>Sacoglossa</taxon>
        <taxon>Placobranchoidea</taxon>
        <taxon>Plakobranchidae</taxon>
        <taxon>Plakobranchus</taxon>
    </lineage>
</organism>
<dbReference type="InterPro" id="IPR050971">
    <property type="entry name" value="Cadherin-domain_protein"/>
</dbReference>
<dbReference type="EMBL" id="BLXT01005227">
    <property type="protein sequence ID" value="GFO20973.1"/>
    <property type="molecule type" value="Genomic_DNA"/>
</dbReference>
<dbReference type="SUPFAM" id="SSF49313">
    <property type="entry name" value="Cadherin-like"/>
    <property type="match status" value="6"/>
</dbReference>
<evidence type="ECO:0000313" key="12">
    <source>
        <dbReference type="Proteomes" id="UP000735302"/>
    </source>
</evidence>
<dbReference type="SMART" id="SM00112">
    <property type="entry name" value="CA"/>
    <property type="match status" value="4"/>
</dbReference>
<dbReference type="InterPro" id="IPR015919">
    <property type="entry name" value="Cadherin-like_sf"/>
</dbReference>
<keyword evidence="5" id="KW-0130">Cell adhesion</keyword>
<dbReference type="InterPro" id="IPR002126">
    <property type="entry name" value="Cadherin-like_dom"/>
</dbReference>
<dbReference type="InterPro" id="IPR040853">
    <property type="entry name" value="RapA2_cadherin-like"/>
</dbReference>
<dbReference type="GO" id="GO:0005911">
    <property type="term" value="C:cell-cell junction"/>
    <property type="evidence" value="ECO:0007669"/>
    <property type="project" value="TreeGrafter"/>
</dbReference>
<dbReference type="Pfam" id="PF17803">
    <property type="entry name" value="Cadherin_4"/>
    <property type="match status" value="1"/>
</dbReference>
<feature type="domain" description="Cadherin" evidence="10">
    <location>
        <begin position="598"/>
        <end position="698"/>
    </location>
</feature>
<gene>
    <name evidence="11" type="ORF">PoB_004747800</name>
</gene>
<sequence>MISCTADDYAGVEKPWTCRHGRDIRPSDSSSLETIQIDKNSQFLVQSNDVVGWHTPLGDVIDYRPSRHHNASTYIIEMEGADNVSIGQIINIKSHKTRGGRVYGIKALLKPAPKPTFMNTQERVTFKCPVGQGHHVTDINAMSQNGQGHMNYSIEGYSPWFYINHKTGKVSTSRPIHGNFTTQVTVRVTSTCGQMSIASLTLECIHLGVEQITLTKQGIQKDQVLGISYGSAHHITFRESVKTEVELFNVLENSSSSDDVMCTVSSSAPPLAPNVLYASGSLLLFKSNGKVTHNATPEIYIRFKCIHIDRRFTEENIIVHVIRDLEPMFQNLPASVTVSARHSRVGDVVYHVTAIDRDSSTLTFDSVNCSCPFSVSPDSNHPPEFIYLPQSVLVPENSLGPVLTIISRDFDEGDNITVQWVWEDVEAATYFYFNESAHQVIVRPEVTIDYEHLKQALNMTSFPLLLTLDDGAMTSQTLRTQISVIDENEAPTFLQKVLFISCDEGKAGSQVTTEIPSHVSDPDLGDALQFEILPSNLSHMFEINRKTGFLSYQSDYDVDPLRMPERVTLDIRAWDKGDLYDSVKLELTIQNVNKYPTVSAPSSVTLAEDTPPSTPMFLVSASDPDSQDEVTIDIECSTYSNLFNISETGIVALHKNASLDFESTDIINFLVSAHDGHVTSTPMKVQLYITDVNEAPYCSRDIIAIQAEEGKAGDTVSSFDLRNIFEDPENDQLIFSIIEDVNDHRSLTSVQKQEQISQSQPFSIDLSSGWLFLSHDVDVTREEGQRLYSVRIRATDTQGLSAYVTALVTLTFVNSAPHLVDVPAHVAVLENHPPNDAVFTVLSLDGDNDTVTIRHWFNISNKAGWIQVNSENGEVRVTNRRPALAQDTSINVTVLFTAFDGYLVSDTEILTITIVGVNDAPQFSTRQYSFSIDETQVGLPLNFDLNNVLDPDPGDTMTFALSSADLAGDVTINSTTGELSVRADYDIDMTGISGNISVYNTVLAQDRDSGRNGEIVYHIVGSTLNDTRKHFSLDAEGWIITSIVPRKSAFTTLYLAVADRGWPSQVTMATVNIVQVEPSENDTASASLSSAASKNSISSSTRSEHARINGILILIGLLAVCCVTILTLSFQLWKARRSLRSNLSQAPGSACQYQYHDYSHNKVISGLRALRQARAPVAGHEFATEGTLQISGPGGLASHCATEAPRIQ</sequence>
<evidence type="ECO:0000256" key="2">
    <source>
        <dbReference type="ARBA" id="ARBA00022692"/>
    </source>
</evidence>
<keyword evidence="3" id="KW-0677">Repeat</keyword>
<accession>A0AAV4BPD2</accession>
<evidence type="ECO:0000256" key="3">
    <source>
        <dbReference type="ARBA" id="ARBA00022737"/>
    </source>
</evidence>
<evidence type="ECO:0000256" key="7">
    <source>
        <dbReference type="ARBA" id="ARBA00023136"/>
    </source>
</evidence>
<evidence type="ECO:0000256" key="4">
    <source>
        <dbReference type="ARBA" id="ARBA00022837"/>
    </source>
</evidence>
<keyword evidence="4 8" id="KW-0106">Calcium</keyword>